<name>A0A5Q2QA61_9GAMM</name>
<dbReference type="AlphaFoldDB" id="A0A5Q2QA61"/>
<sequence length="291" mass="33610">MRISGFTFLKNGTKLGYPFVESIKSALPLVDEFVIALGPCEDDTEARISAIGDPKIRIIHTQWCDKMRDRGYIYGQQKMIAQFNCTGDWCLYIEGDEVLHQDEIPEIRRRMERFKDDDQVEAMFFDFFHFYGDINTLGISGYRRAPRIIKSSVRSYAPDGLFFVVMDKNKKGRYPRAVHAGANVYHYGHVRPKQKMASKVSDVGQYWGEDQAQFSGYEQIDSAVLRPFTGTHPDVVQAWVNDEAEHAFTPDPSYRLSRRDKKVRLKLKLEAALDIEISKKHYTDLSKRYGL</sequence>
<evidence type="ECO:0000313" key="2">
    <source>
        <dbReference type="Proteomes" id="UP000388235"/>
    </source>
</evidence>
<dbReference type="KEGG" id="llp:GH975_00385"/>
<keyword evidence="1" id="KW-0808">Transferase</keyword>
<dbReference type="OrthoDB" id="9815923at2"/>
<evidence type="ECO:0000313" key="1">
    <source>
        <dbReference type="EMBL" id="QGG79092.1"/>
    </source>
</evidence>
<keyword evidence="2" id="KW-1185">Reference proteome</keyword>
<gene>
    <name evidence="1" type="ORF">GH975_00385</name>
</gene>
<dbReference type="EMBL" id="CP045871">
    <property type="protein sequence ID" value="QGG79092.1"/>
    <property type="molecule type" value="Genomic_DNA"/>
</dbReference>
<dbReference type="GO" id="GO:0016740">
    <property type="term" value="F:transferase activity"/>
    <property type="evidence" value="ECO:0007669"/>
    <property type="project" value="UniProtKB-KW"/>
</dbReference>
<dbReference type="Gene3D" id="3.90.550.10">
    <property type="entry name" value="Spore Coat Polysaccharide Biosynthesis Protein SpsA, Chain A"/>
    <property type="match status" value="1"/>
</dbReference>
<organism evidence="1 2">
    <name type="scientific">Litorivicinus lipolyticus</name>
    <dbReference type="NCBI Taxonomy" id="418701"/>
    <lineage>
        <taxon>Bacteria</taxon>
        <taxon>Pseudomonadati</taxon>
        <taxon>Pseudomonadota</taxon>
        <taxon>Gammaproteobacteria</taxon>
        <taxon>Oceanospirillales</taxon>
        <taxon>Litorivicinaceae</taxon>
        <taxon>Litorivicinus</taxon>
    </lineage>
</organism>
<proteinExistence type="predicted"/>
<protein>
    <submittedName>
        <fullName evidence="1">Glycosyltransferase</fullName>
    </submittedName>
</protein>
<dbReference type="RefSeq" id="WP_153712596.1">
    <property type="nucleotide sequence ID" value="NZ_CP045871.1"/>
</dbReference>
<dbReference type="InterPro" id="IPR029044">
    <property type="entry name" value="Nucleotide-diphossugar_trans"/>
</dbReference>
<accession>A0A5Q2QA61</accession>
<dbReference type="SUPFAM" id="SSF53448">
    <property type="entry name" value="Nucleotide-diphospho-sugar transferases"/>
    <property type="match status" value="1"/>
</dbReference>
<reference evidence="1 2" key="1">
    <citation type="submission" date="2019-11" db="EMBL/GenBank/DDBJ databases">
        <authorList>
            <person name="Khan S.A."/>
            <person name="Jeon C.O."/>
            <person name="Chun B.H."/>
        </authorList>
    </citation>
    <scope>NUCLEOTIDE SEQUENCE [LARGE SCALE GENOMIC DNA]</scope>
    <source>
        <strain evidence="1 2">IMCC 1097</strain>
    </source>
</reference>
<dbReference type="Proteomes" id="UP000388235">
    <property type="component" value="Chromosome"/>
</dbReference>